<evidence type="ECO:0000256" key="6">
    <source>
        <dbReference type="ARBA" id="ARBA00022898"/>
    </source>
</evidence>
<dbReference type="GO" id="GO:0030170">
    <property type="term" value="F:pyridoxal phosphate binding"/>
    <property type="evidence" value="ECO:0007669"/>
    <property type="project" value="InterPro"/>
</dbReference>
<evidence type="ECO:0000256" key="2">
    <source>
        <dbReference type="ARBA" id="ARBA00005011"/>
    </source>
</evidence>
<evidence type="ECO:0000256" key="7">
    <source>
        <dbReference type="ARBA" id="ARBA00023102"/>
    </source>
</evidence>
<evidence type="ECO:0000256" key="3">
    <source>
        <dbReference type="ARBA" id="ARBA00011738"/>
    </source>
</evidence>
<dbReference type="CDD" id="cd00609">
    <property type="entry name" value="AAT_like"/>
    <property type="match status" value="1"/>
</dbReference>
<protein>
    <recommendedName>
        <fullName evidence="9">Histidinol-phosphate aminotransferase</fullName>
        <ecNumber evidence="9">2.6.1.9</ecNumber>
    </recommendedName>
    <alternativeName>
        <fullName evidence="9">Imidazole acetol-phosphate transaminase</fullName>
    </alternativeName>
</protein>
<dbReference type="PANTHER" id="PTHR43643:SF3">
    <property type="entry name" value="HISTIDINOL-PHOSPHATE AMINOTRANSFERASE"/>
    <property type="match status" value="1"/>
</dbReference>
<reference evidence="11 12" key="1">
    <citation type="submission" date="2015-01" db="EMBL/GenBank/DDBJ databases">
        <title>Genome sequencing of Jeotgalibacillus soli.</title>
        <authorList>
            <person name="Goh K.M."/>
            <person name="Chan K.-G."/>
            <person name="Yaakop A.S."/>
            <person name="Ee R."/>
            <person name="Gan H.M."/>
            <person name="Chan C.S."/>
        </authorList>
    </citation>
    <scope>NUCLEOTIDE SEQUENCE [LARGE SCALE GENOMIC DNA]</scope>
    <source>
        <strain evidence="11 12">P9</strain>
    </source>
</reference>
<comment type="catalytic activity">
    <reaction evidence="8 9">
        <text>L-histidinol phosphate + 2-oxoglutarate = 3-(imidazol-4-yl)-2-oxopropyl phosphate + L-glutamate</text>
        <dbReference type="Rhea" id="RHEA:23744"/>
        <dbReference type="ChEBI" id="CHEBI:16810"/>
        <dbReference type="ChEBI" id="CHEBI:29985"/>
        <dbReference type="ChEBI" id="CHEBI:57766"/>
        <dbReference type="ChEBI" id="CHEBI:57980"/>
        <dbReference type="EC" id="2.6.1.9"/>
    </reaction>
</comment>
<dbReference type="InterPro" id="IPR005861">
    <property type="entry name" value="HisP_aminotrans"/>
</dbReference>
<proteinExistence type="inferred from homology"/>
<dbReference type="GO" id="GO:0004400">
    <property type="term" value="F:histidinol-phosphate transaminase activity"/>
    <property type="evidence" value="ECO:0007669"/>
    <property type="project" value="UniProtKB-UniRule"/>
</dbReference>
<dbReference type="HAMAP" id="MF_01023">
    <property type="entry name" value="HisC_aminotrans_2"/>
    <property type="match status" value="1"/>
</dbReference>
<gene>
    <name evidence="9" type="primary">hisC</name>
    <name evidence="11" type="ORF">KP78_31610</name>
</gene>
<evidence type="ECO:0000313" key="12">
    <source>
        <dbReference type="Proteomes" id="UP000031938"/>
    </source>
</evidence>
<dbReference type="RefSeq" id="WP_041090106.1">
    <property type="nucleotide sequence ID" value="NZ_JXRP01000019.1"/>
</dbReference>
<evidence type="ECO:0000313" key="11">
    <source>
        <dbReference type="EMBL" id="KIL44197.1"/>
    </source>
</evidence>
<dbReference type="Proteomes" id="UP000031938">
    <property type="component" value="Unassembled WGS sequence"/>
</dbReference>
<comment type="subunit">
    <text evidence="3 9">Homodimer.</text>
</comment>
<keyword evidence="9" id="KW-0028">Amino-acid biosynthesis</keyword>
<dbReference type="InterPro" id="IPR004839">
    <property type="entry name" value="Aminotransferase_I/II_large"/>
</dbReference>
<feature type="modified residue" description="N6-(pyridoxal phosphate)lysine" evidence="9">
    <location>
        <position position="222"/>
    </location>
</feature>
<comment type="similarity">
    <text evidence="9">Belongs to the class-II pyridoxal-phosphate-dependent aminotransferase family. Histidinol-phosphate aminotransferase subfamily.</text>
</comment>
<organism evidence="11 12">
    <name type="scientific">Jeotgalibacillus soli</name>
    <dbReference type="NCBI Taxonomy" id="889306"/>
    <lineage>
        <taxon>Bacteria</taxon>
        <taxon>Bacillati</taxon>
        <taxon>Bacillota</taxon>
        <taxon>Bacilli</taxon>
        <taxon>Bacillales</taxon>
        <taxon>Caryophanaceae</taxon>
        <taxon>Jeotgalibacillus</taxon>
    </lineage>
</organism>
<dbReference type="OrthoDB" id="9813612at2"/>
<keyword evidence="12" id="KW-1185">Reference proteome</keyword>
<dbReference type="EMBL" id="JXRP01000019">
    <property type="protein sequence ID" value="KIL44197.1"/>
    <property type="molecule type" value="Genomic_DNA"/>
</dbReference>
<dbReference type="Gene3D" id="3.40.640.10">
    <property type="entry name" value="Type I PLP-dependent aspartate aminotransferase-like (Major domain)"/>
    <property type="match status" value="1"/>
</dbReference>
<dbReference type="InterPro" id="IPR015422">
    <property type="entry name" value="PyrdxlP-dep_Trfase_small"/>
</dbReference>
<dbReference type="UniPathway" id="UPA00031">
    <property type="reaction ID" value="UER00012"/>
</dbReference>
<dbReference type="PANTHER" id="PTHR43643">
    <property type="entry name" value="HISTIDINOL-PHOSPHATE AMINOTRANSFERASE 2"/>
    <property type="match status" value="1"/>
</dbReference>
<dbReference type="STRING" id="889306.KP78_31610"/>
<keyword evidence="4 9" id="KW-0032">Aminotransferase</keyword>
<dbReference type="Pfam" id="PF00155">
    <property type="entry name" value="Aminotran_1_2"/>
    <property type="match status" value="1"/>
</dbReference>
<dbReference type="PROSITE" id="PS00599">
    <property type="entry name" value="AA_TRANSFER_CLASS_2"/>
    <property type="match status" value="1"/>
</dbReference>
<name>A0A0C2V5A5_9BACL</name>
<evidence type="ECO:0000256" key="1">
    <source>
        <dbReference type="ARBA" id="ARBA00001933"/>
    </source>
</evidence>
<dbReference type="InterPro" id="IPR015421">
    <property type="entry name" value="PyrdxlP-dep_Trfase_major"/>
</dbReference>
<comment type="caution">
    <text evidence="11">The sequence shown here is derived from an EMBL/GenBank/DDBJ whole genome shotgun (WGS) entry which is preliminary data.</text>
</comment>
<feature type="domain" description="Aminotransferase class I/classII large" evidence="10">
    <location>
        <begin position="30"/>
        <end position="354"/>
    </location>
</feature>
<dbReference type="SUPFAM" id="SSF53383">
    <property type="entry name" value="PLP-dependent transferases"/>
    <property type="match status" value="1"/>
</dbReference>
<keyword evidence="5 9" id="KW-0808">Transferase</keyword>
<comment type="cofactor">
    <cofactor evidence="1 9">
        <name>pyridoxal 5'-phosphate</name>
        <dbReference type="ChEBI" id="CHEBI:597326"/>
    </cofactor>
</comment>
<dbReference type="EC" id="2.6.1.9" evidence="9"/>
<accession>A0A0C2V5A5</accession>
<dbReference type="PATRIC" id="fig|889306.3.peg.3175"/>
<comment type="pathway">
    <text evidence="2 9">Amino-acid biosynthesis; L-histidine biosynthesis; L-histidine from 5-phospho-alpha-D-ribose 1-diphosphate: step 7/9.</text>
</comment>
<dbReference type="NCBIfam" id="TIGR01141">
    <property type="entry name" value="hisC"/>
    <property type="match status" value="1"/>
</dbReference>
<dbReference type="GO" id="GO:0000105">
    <property type="term" value="P:L-histidine biosynthetic process"/>
    <property type="evidence" value="ECO:0007669"/>
    <property type="project" value="UniProtKB-UniRule"/>
</dbReference>
<dbReference type="Gene3D" id="3.90.1150.10">
    <property type="entry name" value="Aspartate Aminotransferase, domain 1"/>
    <property type="match status" value="1"/>
</dbReference>
<keyword evidence="7 9" id="KW-0368">Histidine biosynthesis</keyword>
<dbReference type="InterPro" id="IPR050106">
    <property type="entry name" value="HistidinolP_aminotransfase"/>
</dbReference>
<evidence type="ECO:0000256" key="9">
    <source>
        <dbReference type="HAMAP-Rule" id="MF_01023"/>
    </source>
</evidence>
<keyword evidence="6 9" id="KW-0663">Pyridoxal phosphate</keyword>
<evidence type="ECO:0000259" key="10">
    <source>
        <dbReference type="Pfam" id="PF00155"/>
    </source>
</evidence>
<evidence type="ECO:0000256" key="8">
    <source>
        <dbReference type="ARBA" id="ARBA00047481"/>
    </source>
</evidence>
<dbReference type="InterPro" id="IPR001917">
    <property type="entry name" value="Aminotrans_II_pyridoxalP_BS"/>
</dbReference>
<dbReference type="InterPro" id="IPR015424">
    <property type="entry name" value="PyrdxlP-dep_Trfase"/>
</dbReference>
<sequence>MQWKKQIRNLTPYKPGKPAAEVKKEFGLDNIVKLASNENPFGFSPKIDDWFKENGVNHAIYPDGYATKLRDSLAGFYHLQPKQFIFGNGSDEIIQIISRALLEPGKNTIMPVPTFPQYRHNAIIEGAEVIEIPLIKGEHDLKNMLTSINEQTAVLWLCSPNNPTGTYINNDDLRDFLNKVPSHVLIVLDEAYYEYVIAPDYYDAVALISEYPNLLVTRTFSKAYGLAGFRVGYGMASEELIQTIEPVREPFNTNVLAQVSAEIAVSDQSFVSECRMANRKGLAQYYTFCDELALEYYPSQGNFILIDFKRDADELFRALLQQGFIVRSGQALGFPTSLRITVGSTEQNSRIIEVLKELLQQ</sequence>
<evidence type="ECO:0000256" key="4">
    <source>
        <dbReference type="ARBA" id="ARBA00022576"/>
    </source>
</evidence>
<dbReference type="AlphaFoldDB" id="A0A0C2V5A5"/>
<evidence type="ECO:0000256" key="5">
    <source>
        <dbReference type="ARBA" id="ARBA00022679"/>
    </source>
</evidence>